<dbReference type="GO" id="GO:0005783">
    <property type="term" value="C:endoplasmic reticulum"/>
    <property type="evidence" value="ECO:0007669"/>
    <property type="project" value="TreeGrafter"/>
</dbReference>
<dbReference type="PANTHER" id="PTHR13439">
    <property type="entry name" value="CT120 PROTEIN"/>
    <property type="match status" value="1"/>
</dbReference>
<keyword evidence="2 5" id="KW-0812">Transmembrane</keyword>
<dbReference type="OrthoDB" id="10266980at2759"/>
<keyword evidence="9" id="KW-1185">Reference proteome</keyword>
<feature type="transmembrane region" description="Helical" evidence="6">
    <location>
        <begin position="202"/>
        <end position="222"/>
    </location>
</feature>
<dbReference type="OMA" id="AQWYNGM"/>
<evidence type="ECO:0000313" key="9">
    <source>
        <dbReference type="Proteomes" id="UP000016923"/>
    </source>
</evidence>
<dbReference type="InterPro" id="IPR050846">
    <property type="entry name" value="TLCD"/>
</dbReference>
<dbReference type="Pfam" id="PF03798">
    <property type="entry name" value="TRAM_LAG1_CLN8"/>
    <property type="match status" value="1"/>
</dbReference>
<feature type="domain" description="TLC" evidence="7">
    <location>
        <begin position="69"/>
        <end position="300"/>
    </location>
</feature>
<dbReference type="PROSITE" id="PS50922">
    <property type="entry name" value="TLC"/>
    <property type="match status" value="1"/>
</dbReference>
<keyword evidence="4 5" id="KW-0472">Membrane</keyword>
<evidence type="ECO:0000256" key="4">
    <source>
        <dbReference type="ARBA" id="ARBA00023136"/>
    </source>
</evidence>
<feature type="transmembrane region" description="Helical" evidence="6">
    <location>
        <begin position="112"/>
        <end position="132"/>
    </location>
</feature>
<dbReference type="InterPro" id="IPR006634">
    <property type="entry name" value="TLC-dom"/>
</dbReference>
<proteinExistence type="predicted"/>
<dbReference type="eggNOG" id="KOG4561">
    <property type="taxonomic scope" value="Eukaryota"/>
</dbReference>
<evidence type="ECO:0000313" key="8">
    <source>
        <dbReference type="EMBL" id="EPE03249.1"/>
    </source>
</evidence>
<evidence type="ECO:0000256" key="2">
    <source>
        <dbReference type="ARBA" id="ARBA00022692"/>
    </source>
</evidence>
<evidence type="ECO:0000256" key="3">
    <source>
        <dbReference type="ARBA" id="ARBA00022989"/>
    </source>
</evidence>
<feature type="transmembrane region" description="Helical" evidence="6">
    <location>
        <begin position="72"/>
        <end position="92"/>
    </location>
</feature>
<dbReference type="Proteomes" id="UP000016923">
    <property type="component" value="Unassembled WGS sequence"/>
</dbReference>
<dbReference type="SMART" id="SM00724">
    <property type="entry name" value="TLC"/>
    <property type="match status" value="1"/>
</dbReference>
<name>S3BPP0_OPHP1</name>
<feature type="transmembrane region" description="Helical" evidence="6">
    <location>
        <begin position="139"/>
        <end position="161"/>
    </location>
</feature>
<sequence>MKDIFPIPPIPALSRAIQPLADYLGFEILPLHIHEIVISALFYTFVQLVVSPVLSNFFFPQVYGAMSRSKKINWDVHVVSLIQSLLINSLALWCMFTDQERTNMNNDWKERIWGYIGTPAMVAALACGYFIWDLVITLLNLNVFGLGLLAHAVSALAVFSFGFRPFLNYYSCTFILYELSTPFLNFHWFFDKLNMTGSRAQLYNGIALIATFFSCRLVYGMYMSTWVYRDMWNAVWEGPSVEWITNPDAANGIAVRAYGAGAKPIPLWLFILYVASNICLNSLNVHWFFKMISAVRKRFVPAAPKTEVEVKKAQ</sequence>
<evidence type="ECO:0000259" key="7">
    <source>
        <dbReference type="PROSITE" id="PS50922"/>
    </source>
</evidence>
<evidence type="ECO:0000256" key="6">
    <source>
        <dbReference type="SAM" id="Phobius"/>
    </source>
</evidence>
<dbReference type="STRING" id="1262450.S3BPP0"/>
<protein>
    <submittedName>
        <fullName evidence="8">Tlc domain-containing protein</fullName>
    </submittedName>
</protein>
<feature type="transmembrane region" description="Helical" evidence="6">
    <location>
        <begin position="36"/>
        <end position="60"/>
    </location>
</feature>
<organism evidence="8 9">
    <name type="scientific">Ophiostoma piceae (strain UAMH 11346)</name>
    <name type="common">Sap stain fungus</name>
    <dbReference type="NCBI Taxonomy" id="1262450"/>
    <lineage>
        <taxon>Eukaryota</taxon>
        <taxon>Fungi</taxon>
        <taxon>Dikarya</taxon>
        <taxon>Ascomycota</taxon>
        <taxon>Pezizomycotina</taxon>
        <taxon>Sordariomycetes</taxon>
        <taxon>Sordariomycetidae</taxon>
        <taxon>Ophiostomatales</taxon>
        <taxon>Ophiostomataceae</taxon>
        <taxon>Ophiostoma</taxon>
    </lineage>
</organism>
<reference evidence="8 9" key="1">
    <citation type="journal article" date="2013" name="BMC Genomics">
        <title>The genome and transcriptome of the pine saprophyte Ophiostoma piceae, and a comparison with the bark beetle-associated pine pathogen Grosmannia clavigera.</title>
        <authorList>
            <person name="Haridas S."/>
            <person name="Wang Y."/>
            <person name="Lim L."/>
            <person name="Massoumi Alamouti S."/>
            <person name="Jackman S."/>
            <person name="Docking R."/>
            <person name="Robertson G."/>
            <person name="Birol I."/>
            <person name="Bohlmann J."/>
            <person name="Breuil C."/>
        </authorList>
    </citation>
    <scope>NUCLEOTIDE SEQUENCE [LARGE SCALE GENOMIC DNA]</scope>
    <source>
        <strain evidence="8 9">UAMH 11346</strain>
    </source>
</reference>
<dbReference type="HOGENOM" id="CLU_034597_0_1_1"/>
<dbReference type="GO" id="GO:0016020">
    <property type="term" value="C:membrane"/>
    <property type="evidence" value="ECO:0007669"/>
    <property type="project" value="UniProtKB-SubCell"/>
</dbReference>
<comment type="subcellular location">
    <subcellularLocation>
        <location evidence="1">Membrane</location>
        <topology evidence="1">Multi-pass membrane protein</topology>
    </subcellularLocation>
</comment>
<dbReference type="GO" id="GO:0055088">
    <property type="term" value="P:lipid homeostasis"/>
    <property type="evidence" value="ECO:0007669"/>
    <property type="project" value="TreeGrafter"/>
</dbReference>
<dbReference type="AlphaFoldDB" id="S3BPP0"/>
<evidence type="ECO:0000256" key="1">
    <source>
        <dbReference type="ARBA" id="ARBA00004141"/>
    </source>
</evidence>
<gene>
    <name evidence="8" type="ORF">F503_01987</name>
</gene>
<feature type="transmembrane region" description="Helical" evidence="6">
    <location>
        <begin position="167"/>
        <end position="190"/>
    </location>
</feature>
<dbReference type="PANTHER" id="PTHR13439:SF0">
    <property type="entry name" value="TOPOISOMERASE I DAMAGE AFFECTED PROTEIN 4"/>
    <property type="match status" value="1"/>
</dbReference>
<feature type="transmembrane region" description="Helical" evidence="6">
    <location>
        <begin position="267"/>
        <end position="289"/>
    </location>
</feature>
<dbReference type="EMBL" id="KE148169">
    <property type="protein sequence ID" value="EPE03249.1"/>
    <property type="molecule type" value="Genomic_DNA"/>
</dbReference>
<accession>S3BPP0</accession>
<dbReference type="VEuPathDB" id="FungiDB:F503_01987"/>
<evidence type="ECO:0000256" key="5">
    <source>
        <dbReference type="PROSITE-ProRule" id="PRU00205"/>
    </source>
</evidence>
<keyword evidence="3 6" id="KW-1133">Transmembrane helix</keyword>